<organism evidence="1 2">
    <name type="scientific">Rhizophagus irregularis</name>
    <dbReference type="NCBI Taxonomy" id="588596"/>
    <lineage>
        <taxon>Eukaryota</taxon>
        <taxon>Fungi</taxon>
        <taxon>Fungi incertae sedis</taxon>
        <taxon>Mucoromycota</taxon>
        <taxon>Glomeromycotina</taxon>
        <taxon>Glomeromycetes</taxon>
        <taxon>Glomerales</taxon>
        <taxon>Glomeraceae</taxon>
        <taxon>Rhizophagus</taxon>
    </lineage>
</organism>
<reference evidence="1 2" key="1">
    <citation type="submission" date="2016-04" db="EMBL/GenBank/DDBJ databases">
        <title>Genome analyses suggest a sexual origin of heterokaryosis in a supposedly ancient asexual fungus.</title>
        <authorList>
            <person name="Ropars J."/>
            <person name="Sedzielewska K."/>
            <person name="Noel J."/>
            <person name="Charron P."/>
            <person name="Farinelli L."/>
            <person name="Marton T."/>
            <person name="Kruger M."/>
            <person name="Pelin A."/>
            <person name="Brachmann A."/>
            <person name="Corradi N."/>
        </authorList>
    </citation>
    <scope>NUCLEOTIDE SEQUENCE [LARGE SCALE GENOMIC DNA]</scope>
    <source>
        <strain evidence="1 2">A5</strain>
    </source>
</reference>
<dbReference type="Proteomes" id="UP000232722">
    <property type="component" value="Unassembled WGS sequence"/>
</dbReference>
<dbReference type="EMBL" id="LLXJ01003981">
    <property type="protein sequence ID" value="PKB96308.1"/>
    <property type="molecule type" value="Genomic_DNA"/>
</dbReference>
<sequence length="54" mass="5858">MSTGMPAEDIWFCGGIGIGFRTNCAKGFGAKGFGPKVLVLKYLVLSFYSFLDFV</sequence>
<evidence type="ECO:0000313" key="1">
    <source>
        <dbReference type="EMBL" id="PKB96308.1"/>
    </source>
</evidence>
<proteinExistence type="predicted"/>
<evidence type="ECO:0000313" key="2">
    <source>
        <dbReference type="Proteomes" id="UP000232722"/>
    </source>
</evidence>
<name>A0A2N0NP02_9GLOM</name>
<comment type="caution">
    <text evidence="1">The sequence shown here is derived from an EMBL/GenBank/DDBJ whole genome shotgun (WGS) entry which is preliminary data.</text>
</comment>
<gene>
    <name evidence="1" type="ORF">RhiirA5_435047</name>
</gene>
<dbReference type="AlphaFoldDB" id="A0A2N0NP02"/>
<accession>A0A2N0NP02</accession>
<protein>
    <submittedName>
        <fullName evidence="1">Uncharacterized protein</fullName>
    </submittedName>
</protein>
<reference evidence="1 2" key="2">
    <citation type="submission" date="2017-09" db="EMBL/GenBank/DDBJ databases">
        <title>Extensive intraspecific genome diversity in a model arbuscular mycorrhizal fungus.</title>
        <authorList>
            <person name="Chen E.C."/>
            <person name="Morin E."/>
            <person name="Beaudet D."/>
            <person name="Noel J."/>
            <person name="Ndikumana S."/>
            <person name="Charron P."/>
            <person name="St-Onge C."/>
            <person name="Giorgi J."/>
            <person name="Grigoriev I.V."/>
            <person name="Roux C."/>
            <person name="Martin F.M."/>
            <person name="Corradi N."/>
        </authorList>
    </citation>
    <scope>NUCLEOTIDE SEQUENCE [LARGE SCALE GENOMIC DNA]</scope>
    <source>
        <strain evidence="1 2">A5</strain>
    </source>
</reference>